<name>A0ABS5FXA1_9BRAD</name>
<keyword evidence="4 7" id="KW-0067">ATP-binding</keyword>
<accession>A0ABS5FXA1</accession>
<dbReference type="InterPro" id="IPR050683">
    <property type="entry name" value="Bact_Polysacc_Export_ATP-bd"/>
</dbReference>
<protein>
    <submittedName>
        <fullName evidence="7">ATP-binding cassette domain-containing protein</fullName>
    </submittedName>
</protein>
<dbReference type="InterPro" id="IPR027417">
    <property type="entry name" value="P-loop_NTPase"/>
</dbReference>
<dbReference type="PANTHER" id="PTHR46743">
    <property type="entry name" value="TEICHOIC ACIDS EXPORT ATP-BINDING PROTEIN TAGH"/>
    <property type="match status" value="1"/>
</dbReference>
<gene>
    <name evidence="7" type="ORF">JQ615_38135</name>
</gene>
<dbReference type="Proteomes" id="UP001315278">
    <property type="component" value="Unassembled WGS sequence"/>
</dbReference>
<keyword evidence="8" id="KW-1185">Reference proteome</keyword>
<keyword evidence="2" id="KW-0813">Transport</keyword>
<evidence type="ECO:0000256" key="5">
    <source>
        <dbReference type="ARBA" id="ARBA00024722"/>
    </source>
</evidence>
<evidence type="ECO:0000313" key="8">
    <source>
        <dbReference type="Proteomes" id="UP001315278"/>
    </source>
</evidence>
<dbReference type="PROSITE" id="PS50893">
    <property type="entry name" value="ABC_TRANSPORTER_2"/>
    <property type="match status" value="1"/>
</dbReference>
<dbReference type="SUPFAM" id="SSF52540">
    <property type="entry name" value="P-loop containing nucleoside triphosphate hydrolases"/>
    <property type="match status" value="1"/>
</dbReference>
<evidence type="ECO:0000256" key="1">
    <source>
        <dbReference type="ARBA" id="ARBA00005417"/>
    </source>
</evidence>
<evidence type="ECO:0000259" key="6">
    <source>
        <dbReference type="PROSITE" id="PS50893"/>
    </source>
</evidence>
<dbReference type="GO" id="GO:0005524">
    <property type="term" value="F:ATP binding"/>
    <property type="evidence" value="ECO:0007669"/>
    <property type="project" value="UniProtKB-KW"/>
</dbReference>
<comment type="similarity">
    <text evidence="1">Belongs to the ABC transporter superfamily.</text>
</comment>
<sequence>MTLASIKAKGVSKVFALAEQGAGPVSLVAALRAGEPEIRMREVRALDGVSFEIAEGERIGIIGPNGAGKTTLLSILAGVTSATAGTVEVSGELHAMLSIGAVLRDDLTGRENVDLDASIHGRNRSQTENIEEKIIEFSELGDFIDRPVRTYSSGMKARLAFSMGAFIDPDILIIDETLSVGDFFFAQKASQKMREIAAKGRIVIIVAHSMGSVVEMCSRCLWLDHGRIVMDGDPKSVTTAYEQSVRDSDEAVLARKFEQGGKTGRKDGRDRGKLGGIRLIQEEQDQRATLAAMRPLQVKVTGSLIRPRGRSRLSFSILRVDGRLVWLHDSIEAGMELPTEGAFEVGLVMDPFILGADLYRLDVGLTDDTGEIDRLTRVFEVVDLEGQFGGKPLLFYPPQISGRATGRTDR</sequence>
<dbReference type="EMBL" id="JAFCJH010000073">
    <property type="protein sequence ID" value="MBR0801189.1"/>
    <property type="molecule type" value="Genomic_DNA"/>
</dbReference>
<evidence type="ECO:0000256" key="2">
    <source>
        <dbReference type="ARBA" id="ARBA00022448"/>
    </source>
</evidence>
<organism evidence="7 8">
    <name type="scientific">Bradyrhizobium jicamae</name>
    <dbReference type="NCBI Taxonomy" id="280332"/>
    <lineage>
        <taxon>Bacteria</taxon>
        <taxon>Pseudomonadati</taxon>
        <taxon>Pseudomonadota</taxon>
        <taxon>Alphaproteobacteria</taxon>
        <taxon>Hyphomicrobiales</taxon>
        <taxon>Nitrobacteraceae</taxon>
        <taxon>Bradyrhizobium</taxon>
    </lineage>
</organism>
<feature type="domain" description="ABC transporter" evidence="6">
    <location>
        <begin position="25"/>
        <end position="250"/>
    </location>
</feature>
<keyword evidence="3" id="KW-0547">Nucleotide-binding</keyword>
<dbReference type="InterPro" id="IPR017871">
    <property type="entry name" value="ABC_transporter-like_CS"/>
</dbReference>
<dbReference type="PANTHER" id="PTHR46743:SF2">
    <property type="entry name" value="TEICHOIC ACIDS EXPORT ATP-BINDING PROTEIN TAGH"/>
    <property type="match status" value="1"/>
</dbReference>
<comment type="function">
    <text evidence="5">Involved in beta-(1--&gt;2)glucan export. Transmembrane domains (TMD) form a pore in the inner membrane and the ATP-binding domain (NBD) is responsible for energy generation.</text>
</comment>
<dbReference type="SMART" id="SM00382">
    <property type="entry name" value="AAA"/>
    <property type="match status" value="1"/>
</dbReference>
<dbReference type="InterPro" id="IPR003593">
    <property type="entry name" value="AAA+_ATPase"/>
</dbReference>
<reference evidence="8" key="1">
    <citation type="journal article" date="2021" name="ISME J.">
        <title>Evolutionary origin and ecological implication of a unique nif island in free-living Bradyrhizobium lineages.</title>
        <authorList>
            <person name="Tao J."/>
        </authorList>
    </citation>
    <scope>NUCLEOTIDE SEQUENCE [LARGE SCALE GENOMIC DNA]</scope>
    <source>
        <strain evidence="8">SZCCT0434</strain>
    </source>
</reference>
<dbReference type="InterPro" id="IPR015860">
    <property type="entry name" value="ABC_transpr_TagH-like"/>
</dbReference>
<evidence type="ECO:0000256" key="4">
    <source>
        <dbReference type="ARBA" id="ARBA00022840"/>
    </source>
</evidence>
<proteinExistence type="inferred from homology"/>
<dbReference type="PROSITE" id="PS00211">
    <property type="entry name" value="ABC_TRANSPORTER_1"/>
    <property type="match status" value="1"/>
</dbReference>
<dbReference type="RefSeq" id="WP_212495311.1">
    <property type="nucleotide sequence ID" value="NZ_JAFCJH010000073.1"/>
</dbReference>
<evidence type="ECO:0000256" key="3">
    <source>
        <dbReference type="ARBA" id="ARBA00022741"/>
    </source>
</evidence>
<dbReference type="CDD" id="cd03220">
    <property type="entry name" value="ABC_KpsT_Wzt"/>
    <property type="match status" value="1"/>
</dbReference>
<comment type="caution">
    <text evidence="7">The sequence shown here is derived from an EMBL/GenBank/DDBJ whole genome shotgun (WGS) entry which is preliminary data.</text>
</comment>
<dbReference type="Gene3D" id="3.40.50.300">
    <property type="entry name" value="P-loop containing nucleotide triphosphate hydrolases"/>
    <property type="match status" value="1"/>
</dbReference>
<evidence type="ECO:0000313" key="7">
    <source>
        <dbReference type="EMBL" id="MBR0801189.1"/>
    </source>
</evidence>
<dbReference type="InterPro" id="IPR003439">
    <property type="entry name" value="ABC_transporter-like_ATP-bd"/>
</dbReference>
<dbReference type="Pfam" id="PF00005">
    <property type="entry name" value="ABC_tran"/>
    <property type="match status" value="1"/>
</dbReference>